<dbReference type="PANTHER" id="PTHR11410:SF0">
    <property type="entry name" value="ATP SYNTHASE SUBUNIT A"/>
    <property type="match status" value="1"/>
</dbReference>
<name>A0A2H0Y1D0_UNCSA</name>
<proteinExistence type="inferred from homology"/>
<dbReference type="PANTHER" id="PTHR11410">
    <property type="entry name" value="ATP SYNTHASE SUBUNIT A"/>
    <property type="match status" value="1"/>
</dbReference>
<accession>A0A2H0Y1D0</accession>
<evidence type="ECO:0000256" key="9">
    <source>
        <dbReference type="ARBA" id="ARBA00023136"/>
    </source>
</evidence>
<dbReference type="Proteomes" id="UP000231343">
    <property type="component" value="Unassembled WGS sequence"/>
</dbReference>
<evidence type="ECO:0000256" key="1">
    <source>
        <dbReference type="ARBA" id="ARBA00004141"/>
    </source>
</evidence>
<evidence type="ECO:0000313" key="14">
    <source>
        <dbReference type="Proteomes" id="UP000231343"/>
    </source>
</evidence>
<comment type="caution">
    <text evidence="13">The sequence shown here is derived from an EMBL/GenBank/DDBJ whole genome shotgun (WGS) entry which is preliminary data.</text>
</comment>
<keyword evidence="9 11" id="KW-0472">Membrane</keyword>
<dbReference type="InterPro" id="IPR023011">
    <property type="entry name" value="ATP_synth_F0_asu_AS"/>
</dbReference>
<comment type="similarity">
    <text evidence="2 11 12">Belongs to the ATPase A chain family.</text>
</comment>
<feature type="transmembrane region" description="Helical" evidence="11">
    <location>
        <begin position="81"/>
        <end position="99"/>
    </location>
</feature>
<evidence type="ECO:0000256" key="11">
    <source>
        <dbReference type="HAMAP-Rule" id="MF_01393"/>
    </source>
</evidence>
<dbReference type="InterPro" id="IPR035908">
    <property type="entry name" value="F0_ATP_A_sf"/>
</dbReference>
<protein>
    <recommendedName>
        <fullName evidence="11 12">ATP synthase subunit a</fullName>
    </recommendedName>
    <alternativeName>
        <fullName evidence="11">ATP synthase F0 sector subunit a</fullName>
    </alternativeName>
    <alternativeName>
        <fullName evidence="11">F-ATPase subunit 6</fullName>
    </alternativeName>
</protein>
<feature type="transmembrane region" description="Helical" evidence="11">
    <location>
        <begin position="111"/>
        <end position="130"/>
    </location>
</feature>
<dbReference type="HAMAP" id="MF_01393">
    <property type="entry name" value="ATP_synth_a_bact"/>
    <property type="match status" value="1"/>
</dbReference>
<evidence type="ECO:0000256" key="6">
    <source>
        <dbReference type="ARBA" id="ARBA00022781"/>
    </source>
</evidence>
<dbReference type="PRINTS" id="PR00123">
    <property type="entry name" value="ATPASEA"/>
</dbReference>
<dbReference type="InterPro" id="IPR000568">
    <property type="entry name" value="ATP_synth_F0_asu"/>
</dbReference>
<evidence type="ECO:0000256" key="2">
    <source>
        <dbReference type="ARBA" id="ARBA00006810"/>
    </source>
</evidence>
<organism evidence="13 14">
    <name type="scientific">Candidatus Saganbacteria bacterium CG08_land_8_20_14_0_20_45_16</name>
    <dbReference type="NCBI Taxonomy" id="2014293"/>
    <lineage>
        <taxon>Bacteria</taxon>
        <taxon>Bacillati</taxon>
        <taxon>Saganbacteria</taxon>
    </lineage>
</organism>
<keyword evidence="11" id="KW-1003">Cell membrane</keyword>
<comment type="function">
    <text evidence="11 12">Key component of the proton channel; it plays a direct role in the translocation of protons across the membrane.</text>
</comment>
<dbReference type="Gene3D" id="1.20.120.220">
    <property type="entry name" value="ATP synthase, F0 complex, subunit A"/>
    <property type="match status" value="1"/>
</dbReference>
<dbReference type="NCBIfam" id="TIGR01131">
    <property type="entry name" value="ATP_synt_6_or_A"/>
    <property type="match status" value="1"/>
</dbReference>
<dbReference type="Pfam" id="PF00119">
    <property type="entry name" value="ATP-synt_A"/>
    <property type="match status" value="1"/>
</dbReference>
<dbReference type="PROSITE" id="PS00449">
    <property type="entry name" value="ATPASE_A"/>
    <property type="match status" value="1"/>
</dbReference>
<comment type="subcellular location">
    <subcellularLocation>
        <location evidence="11 12">Cell membrane</location>
        <topology evidence="11 12">Multi-pass membrane protein</topology>
    </subcellularLocation>
    <subcellularLocation>
        <location evidence="1">Membrane</location>
        <topology evidence="1">Multi-pass membrane protein</topology>
    </subcellularLocation>
</comment>
<evidence type="ECO:0000256" key="12">
    <source>
        <dbReference type="RuleBase" id="RU000483"/>
    </source>
</evidence>
<dbReference type="InterPro" id="IPR045083">
    <property type="entry name" value="ATP_synth_F0_asu_bact/mt"/>
</dbReference>
<keyword evidence="4 11" id="KW-0138">CF(0)</keyword>
<dbReference type="AlphaFoldDB" id="A0A2H0Y1D0"/>
<dbReference type="CDD" id="cd00310">
    <property type="entry name" value="ATP-synt_Fo_a_6"/>
    <property type="match status" value="1"/>
</dbReference>
<evidence type="ECO:0000256" key="10">
    <source>
        <dbReference type="ARBA" id="ARBA00023310"/>
    </source>
</evidence>
<evidence type="ECO:0000256" key="8">
    <source>
        <dbReference type="ARBA" id="ARBA00023065"/>
    </source>
</evidence>
<evidence type="ECO:0000256" key="5">
    <source>
        <dbReference type="ARBA" id="ARBA00022692"/>
    </source>
</evidence>
<feature type="transmembrane region" description="Helical" evidence="11">
    <location>
        <begin position="216"/>
        <end position="236"/>
    </location>
</feature>
<evidence type="ECO:0000313" key="13">
    <source>
        <dbReference type="EMBL" id="PIS31076.1"/>
    </source>
</evidence>
<keyword evidence="7 11" id="KW-1133">Transmembrane helix</keyword>
<keyword evidence="8 11" id="KW-0406">Ion transport</keyword>
<keyword evidence="5 11" id="KW-0812">Transmembrane</keyword>
<keyword evidence="3 11" id="KW-0813">Transport</keyword>
<dbReference type="EMBL" id="PEYM01000038">
    <property type="protein sequence ID" value="PIS31076.1"/>
    <property type="molecule type" value="Genomic_DNA"/>
</dbReference>
<evidence type="ECO:0000256" key="7">
    <source>
        <dbReference type="ARBA" id="ARBA00022989"/>
    </source>
</evidence>
<sequence length="242" mass="27219">MGLEIGSVRLIWQLSCFGQDISITSAVIVIWLVALLVFGLCYLAVWRAKVVPGKSQSLLEILYEFWFDQTKDLFEAETDHWLPFIFGLFLFILVANLLAMVPNVYPITANINTTATLALIVFFTYHFAGIRKNGLWHYFRSFVPSGMPLFILPFLVLIEIGSHLARPFSLAVRLFANMTAGHLVTFTLLSLIFVFKNIWLTGFPLLGRAAVGLFEVFVAFIQAYVFAYLAALYISLAASEEA</sequence>
<dbReference type="GO" id="GO:0045259">
    <property type="term" value="C:proton-transporting ATP synthase complex"/>
    <property type="evidence" value="ECO:0007669"/>
    <property type="project" value="UniProtKB-KW"/>
</dbReference>
<keyword evidence="10 11" id="KW-0066">ATP synthesis</keyword>
<keyword evidence="6 11" id="KW-0375">Hydrogen ion transport</keyword>
<dbReference type="GO" id="GO:0005886">
    <property type="term" value="C:plasma membrane"/>
    <property type="evidence" value="ECO:0007669"/>
    <property type="project" value="UniProtKB-SubCell"/>
</dbReference>
<dbReference type="SUPFAM" id="SSF81336">
    <property type="entry name" value="F1F0 ATP synthase subunit A"/>
    <property type="match status" value="1"/>
</dbReference>
<dbReference type="GO" id="GO:0046933">
    <property type="term" value="F:proton-transporting ATP synthase activity, rotational mechanism"/>
    <property type="evidence" value="ECO:0007669"/>
    <property type="project" value="UniProtKB-UniRule"/>
</dbReference>
<feature type="transmembrane region" description="Helical" evidence="11">
    <location>
        <begin position="21"/>
        <end position="45"/>
    </location>
</feature>
<reference evidence="13 14" key="1">
    <citation type="submission" date="2017-09" db="EMBL/GenBank/DDBJ databases">
        <title>Depth-based differentiation of microbial function through sediment-hosted aquifers and enrichment of novel symbionts in the deep terrestrial subsurface.</title>
        <authorList>
            <person name="Probst A.J."/>
            <person name="Ladd B."/>
            <person name="Jarett J.K."/>
            <person name="Geller-Mcgrath D.E."/>
            <person name="Sieber C.M."/>
            <person name="Emerson J.B."/>
            <person name="Anantharaman K."/>
            <person name="Thomas B.C."/>
            <person name="Malmstrom R."/>
            <person name="Stieglmeier M."/>
            <person name="Klingl A."/>
            <person name="Woyke T."/>
            <person name="Ryan C.M."/>
            <person name="Banfield J.F."/>
        </authorList>
    </citation>
    <scope>NUCLEOTIDE SEQUENCE [LARGE SCALE GENOMIC DNA]</scope>
    <source>
        <strain evidence="13">CG08_land_8_20_14_0_20_45_16</strain>
    </source>
</reference>
<evidence type="ECO:0000256" key="4">
    <source>
        <dbReference type="ARBA" id="ARBA00022547"/>
    </source>
</evidence>
<gene>
    <name evidence="11 13" type="primary">atpB</name>
    <name evidence="13" type="ORF">COT42_01910</name>
</gene>
<feature type="transmembrane region" description="Helical" evidence="11">
    <location>
        <begin position="142"/>
        <end position="162"/>
    </location>
</feature>
<feature type="transmembrane region" description="Helical" evidence="11">
    <location>
        <begin position="174"/>
        <end position="196"/>
    </location>
</feature>
<evidence type="ECO:0000256" key="3">
    <source>
        <dbReference type="ARBA" id="ARBA00022448"/>
    </source>
</evidence>